<reference evidence="1" key="1">
    <citation type="submission" date="2023-06" db="EMBL/GenBank/DDBJ databases">
        <authorList>
            <consortium name="Lawrence Berkeley National Laboratory"/>
            <person name="Ahrendt S."/>
            <person name="Sahu N."/>
            <person name="Indic B."/>
            <person name="Wong-Bajracharya J."/>
            <person name="Merenyi Z."/>
            <person name="Ke H.-M."/>
            <person name="Monk M."/>
            <person name="Kocsube S."/>
            <person name="Drula E."/>
            <person name="Lipzen A."/>
            <person name="Balint B."/>
            <person name="Henrissat B."/>
            <person name="Andreopoulos B."/>
            <person name="Martin F.M."/>
            <person name="Harder C.B."/>
            <person name="Rigling D."/>
            <person name="Ford K.L."/>
            <person name="Foster G.D."/>
            <person name="Pangilinan J."/>
            <person name="Papanicolaou A."/>
            <person name="Barry K."/>
            <person name="LaButti K."/>
            <person name="Viragh M."/>
            <person name="Koriabine M."/>
            <person name="Yan M."/>
            <person name="Riley R."/>
            <person name="Champramary S."/>
            <person name="Plett K.L."/>
            <person name="Tsai I.J."/>
            <person name="Slot J."/>
            <person name="Sipos G."/>
            <person name="Plett J."/>
            <person name="Nagy L.G."/>
            <person name="Grigoriev I.V."/>
        </authorList>
    </citation>
    <scope>NUCLEOTIDE SEQUENCE</scope>
    <source>
        <strain evidence="1">FPL87.14</strain>
    </source>
</reference>
<name>A0AA39N0R9_9AGAR</name>
<dbReference type="EMBL" id="JAUEPT010000003">
    <property type="protein sequence ID" value="KAK0453243.1"/>
    <property type="molecule type" value="Genomic_DNA"/>
</dbReference>
<organism evidence="1 2">
    <name type="scientific">Armillaria borealis</name>
    <dbReference type="NCBI Taxonomy" id="47425"/>
    <lineage>
        <taxon>Eukaryota</taxon>
        <taxon>Fungi</taxon>
        <taxon>Dikarya</taxon>
        <taxon>Basidiomycota</taxon>
        <taxon>Agaricomycotina</taxon>
        <taxon>Agaricomycetes</taxon>
        <taxon>Agaricomycetidae</taxon>
        <taxon>Agaricales</taxon>
        <taxon>Marasmiineae</taxon>
        <taxon>Physalacriaceae</taxon>
        <taxon>Armillaria</taxon>
    </lineage>
</organism>
<protein>
    <submittedName>
        <fullName evidence="1">Uncharacterized protein</fullName>
    </submittedName>
</protein>
<accession>A0AA39N0R9</accession>
<comment type="caution">
    <text evidence="1">The sequence shown here is derived from an EMBL/GenBank/DDBJ whole genome shotgun (WGS) entry which is preliminary data.</text>
</comment>
<evidence type="ECO:0000313" key="2">
    <source>
        <dbReference type="Proteomes" id="UP001175226"/>
    </source>
</evidence>
<dbReference type="Proteomes" id="UP001175226">
    <property type="component" value="Unassembled WGS sequence"/>
</dbReference>
<dbReference type="AlphaFoldDB" id="A0AA39N0R9"/>
<proteinExistence type="predicted"/>
<sequence length="124" mass="14243">MLSAGVIYLASLSAFTGGEMETGATIATSALPDDVYHGGLACGYNNCRGERYQSFFRRFIKERNQMMMPVMYRAGIIDWESAGWYPYFWDDFIARRCLHWRQFSDGKWKEMLPVIMPAFLGEVA</sequence>
<evidence type="ECO:0000313" key="1">
    <source>
        <dbReference type="EMBL" id="KAK0453243.1"/>
    </source>
</evidence>
<gene>
    <name evidence="1" type="ORF">EV421DRAFT_2014668</name>
</gene>
<keyword evidence="2" id="KW-1185">Reference proteome</keyword>